<dbReference type="EMBL" id="CP001646">
    <property type="protein sequence ID" value="ACS66014.1"/>
    <property type="molecule type" value="Genomic_DNA"/>
</dbReference>
<geneLocation type="plasmid" evidence="1">
    <name>pRp12D01</name>
</geneLocation>
<sequence>MSNRIASRIAQPTPAEIRLARARAGLSQTEAAALVSTADKAAYKTWAGYEQPVGNRNHRAIPLAAWELFLLLTGQHPTHLMVSR</sequence>
<keyword evidence="1" id="KW-0614">Plasmid</keyword>
<proteinExistence type="predicted"/>
<reference evidence="1" key="1">
    <citation type="submission" date="2009-06" db="EMBL/GenBank/DDBJ databases">
        <title>Complete sequence plasmid 1 of Ralstonia pickettii 12D.</title>
        <authorList>
            <consortium name="US DOE Joint Genome Institute"/>
            <person name="Lucas S."/>
            <person name="Copeland A."/>
            <person name="Lapidus A."/>
            <person name="Glavina del Rio T."/>
            <person name="Dalin E."/>
            <person name="Tice H."/>
            <person name="Bruce D."/>
            <person name="Goodwin L."/>
            <person name="Pitluck S."/>
            <person name="Sims D."/>
            <person name="Meincke L."/>
            <person name="Brettin T."/>
            <person name="Detter J.C."/>
            <person name="Han C."/>
            <person name="Larimer F."/>
            <person name="Land M."/>
            <person name="Hauser L."/>
            <person name="Kyrpides N."/>
            <person name="Ovchinnikova G."/>
            <person name="Marsh T."/>
            <person name="Richardson P."/>
        </authorList>
    </citation>
    <scope>NUCLEOTIDE SEQUENCE [LARGE SCALE GENOMIC DNA]</scope>
    <source>
        <strain evidence="1">12D</strain>
        <plasmid>12D</plasmid>
        <plasmid evidence="1">pRp12D01</plasmid>
    </source>
</reference>
<organism evidence="1">
    <name type="scientific">Ralstonia pickettii (strain 12D)</name>
    <dbReference type="NCBI Taxonomy" id="428406"/>
    <lineage>
        <taxon>Bacteria</taxon>
        <taxon>Pseudomonadati</taxon>
        <taxon>Pseudomonadota</taxon>
        <taxon>Betaproteobacteria</taxon>
        <taxon>Burkholderiales</taxon>
        <taxon>Burkholderiaceae</taxon>
        <taxon>Ralstonia</taxon>
    </lineage>
</organism>
<accession>C6BQG7</accession>
<evidence type="ECO:0000313" key="1">
    <source>
        <dbReference type="EMBL" id="ACS66014.1"/>
    </source>
</evidence>
<gene>
    <name evidence="1" type="ordered locus">Rpic12D_4779</name>
</gene>
<dbReference type="HOGENOM" id="CLU_193002_0_0_4"/>
<dbReference type="InterPro" id="IPR010982">
    <property type="entry name" value="Lambda_DNA-bd_dom_sf"/>
</dbReference>
<protein>
    <recommendedName>
        <fullName evidence="2">XRE family transcriptional regulator</fullName>
    </recommendedName>
</protein>
<dbReference type="AlphaFoldDB" id="C6BQG7"/>
<name>C6BQG7_RALP1</name>
<dbReference type="GO" id="GO:0003677">
    <property type="term" value="F:DNA binding"/>
    <property type="evidence" value="ECO:0007669"/>
    <property type="project" value="InterPro"/>
</dbReference>
<evidence type="ECO:0008006" key="2">
    <source>
        <dbReference type="Google" id="ProtNLM"/>
    </source>
</evidence>
<dbReference type="Gene3D" id="1.10.260.40">
    <property type="entry name" value="lambda repressor-like DNA-binding domains"/>
    <property type="match status" value="1"/>
</dbReference>
<dbReference type="KEGG" id="rpf:Rpic12D_4779"/>